<name>A0ACB8BZX2_9AGAM</name>
<accession>A0ACB8BZX2</accession>
<dbReference type="Proteomes" id="UP000790709">
    <property type="component" value="Unassembled WGS sequence"/>
</dbReference>
<comment type="caution">
    <text evidence="1">The sequence shown here is derived from an EMBL/GenBank/DDBJ whole genome shotgun (WGS) entry which is preliminary data.</text>
</comment>
<evidence type="ECO:0000313" key="1">
    <source>
        <dbReference type="EMBL" id="KAH7931326.1"/>
    </source>
</evidence>
<organism evidence="1 2">
    <name type="scientific">Leucogyrophana mollusca</name>
    <dbReference type="NCBI Taxonomy" id="85980"/>
    <lineage>
        <taxon>Eukaryota</taxon>
        <taxon>Fungi</taxon>
        <taxon>Dikarya</taxon>
        <taxon>Basidiomycota</taxon>
        <taxon>Agaricomycotina</taxon>
        <taxon>Agaricomycetes</taxon>
        <taxon>Agaricomycetidae</taxon>
        <taxon>Boletales</taxon>
        <taxon>Boletales incertae sedis</taxon>
        <taxon>Leucogyrophana</taxon>
    </lineage>
</organism>
<reference evidence="1" key="1">
    <citation type="journal article" date="2021" name="New Phytol.">
        <title>Evolutionary innovations through gain and loss of genes in the ectomycorrhizal Boletales.</title>
        <authorList>
            <person name="Wu G."/>
            <person name="Miyauchi S."/>
            <person name="Morin E."/>
            <person name="Kuo A."/>
            <person name="Drula E."/>
            <person name="Varga T."/>
            <person name="Kohler A."/>
            <person name="Feng B."/>
            <person name="Cao Y."/>
            <person name="Lipzen A."/>
            <person name="Daum C."/>
            <person name="Hundley H."/>
            <person name="Pangilinan J."/>
            <person name="Johnson J."/>
            <person name="Barry K."/>
            <person name="LaButti K."/>
            <person name="Ng V."/>
            <person name="Ahrendt S."/>
            <person name="Min B."/>
            <person name="Choi I.G."/>
            <person name="Park H."/>
            <person name="Plett J.M."/>
            <person name="Magnuson J."/>
            <person name="Spatafora J.W."/>
            <person name="Nagy L.G."/>
            <person name="Henrissat B."/>
            <person name="Grigoriev I.V."/>
            <person name="Yang Z.L."/>
            <person name="Xu J."/>
            <person name="Martin F.M."/>
        </authorList>
    </citation>
    <scope>NUCLEOTIDE SEQUENCE</scope>
    <source>
        <strain evidence="1">KUC20120723A-06</strain>
    </source>
</reference>
<protein>
    <submittedName>
        <fullName evidence="1">Lipoyltransferase and lipoate-protein ligase</fullName>
    </submittedName>
</protein>
<dbReference type="EMBL" id="MU266327">
    <property type="protein sequence ID" value="KAH7931326.1"/>
    <property type="molecule type" value="Genomic_DNA"/>
</dbReference>
<sequence length="374" mass="42117">MIPPSPLRHVARFITTYRSYSTGPITPSHSIYLSKSTNPYFNLTFEDWLFRHKPPREPLLLIYRDDPCVIIGRNQNPWKEVNLTSSRQAGIPFIRRRSGGGTVYHDLGNTNFSIHVPRTTFDRRATAQIVVRAVRALGIDANVNDRNDICVGREKMSVARLLKYTKPDEVLLYVSGSAYKIANNRAYHHGTMLISTRLDTLGDLLRSDKETMITKGVASVRSPVCNLEQFSPTVSHDKFVDAVVGEFQKEFGVDEQACVIGDSEDITNIDYIQRGMAELPSWDWAYGQTPEFEYKIERSFPWADVRADVRSRHGIITTCEVSVVNGGDAALSGAVGHLGKALQGKRYGFVEDIEGVEDERGLEIWEWLKGQMSS</sequence>
<evidence type="ECO:0000313" key="2">
    <source>
        <dbReference type="Proteomes" id="UP000790709"/>
    </source>
</evidence>
<keyword evidence="1" id="KW-0436">Ligase</keyword>
<keyword evidence="2" id="KW-1185">Reference proteome</keyword>
<proteinExistence type="predicted"/>
<gene>
    <name evidence="1" type="ORF">BV22DRAFT_1077253</name>
</gene>